<sequence>MSLVFKPIKVGNLTLMNRFMRSPCSEHRADPKTGIANAKLLKYIEQLGEGKVGLIVPGYVYISQRGKAGPAQTGLHTKEQAEVWRKTIEKVHSYGSKLVFQIAHAGSCLDPVSANHEPFGVSDGALNPEARAMTLQEIEETIQEFVDSAKLAKSVNADGVQLHGAHCYLLSTFLSPLFNRRTDKYGGSHENRIRIVQEITDEIKKACGNDFPVLIKMNSNDCVEGGTTPEIASKVVHSLKGIDLFELSGGTTAMTIIRSKPVSSFYKKAKIEEINYYIDTQRSNDAHYQFEENYFLEGAKLIKKENPDKLIAVVGGIRELSQMEEIVSSGAADIVSLGRPLIREPFLIRDFINGKKTRADCISCGECILRNPSGKCYFPKV</sequence>
<organism evidence="4 5">
    <name type="scientific">Tritrichomonas foetus</name>
    <dbReference type="NCBI Taxonomy" id="1144522"/>
    <lineage>
        <taxon>Eukaryota</taxon>
        <taxon>Metamonada</taxon>
        <taxon>Parabasalia</taxon>
        <taxon>Tritrichomonadida</taxon>
        <taxon>Tritrichomonadidae</taxon>
        <taxon>Tritrichomonas</taxon>
    </lineage>
</organism>
<dbReference type="VEuPathDB" id="TrichDB:TRFO_09280"/>
<dbReference type="EMBL" id="MLAK01001093">
    <property type="protein sequence ID" value="OHS97840.1"/>
    <property type="molecule type" value="Genomic_DNA"/>
</dbReference>
<dbReference type="SUPFAM" id="SSF51395">
    <property type="entry name" value="FMN-linked oxidoreductases"/>
    <property type="match status" value="1"/>
</dbReference>
<dbReference type="CDD" id="cd02803">
    <property type="entry name" value="OYE_like_FMN_family"/>
    <property type="match status" value="1"/>
</dbReference>
<evidence type="ECO:0000259" key="3">
    <source>
        <dbReference type="Pfam" id="PF00724"/>
    </source>
</evidence>
<dbReference type="RefSeq" id="XP_068350977.1">
    <property type="nucleotide sequence ID" value="XM_068494779.1"/>
</dbReference>
<dbReference type="Pfam" id="PF00724">
    <property type="entry name" value="Oxidored_FMN"/>
    <property type="match status" value="1"/>
</dbReference>
<name>A0A1J4JFE8_9EUKA</name>
<evidence type="ECO:0000256" key="1">
    <source>
        <dbReference type="ARBA" id="ARBA00022630"/>
    </source>
</evidence>
<keyword evidence="2" id="KW-0560">Oxidoreductase</keyword>
<gene>
    <name evidence="4" type="primary">namA</name>
    <name evidence="4" type="ORF">TRFO_09280</name>
</gene>
<dbReference type="PANTHER" id="PTHR43656">
    <property type="entry name" value="BINDING OXIDOREDUCTASE, PUTATIVE (AFU_ORTHOLOGUE AFUA_2G08260)-RELATED"/>
    <property type="match status" value="1"/>
</dbReference>
<evidence type="ECO:0000313" key="4">
    <source>
        <dbReference type="EMBL" id="OHS97840.1"/>
    </source>
</evidence>
<reference evidence="4" key="1">
    <citation type="submission" date="2016-10" db="EMBL/GenBank/DDBJ databases">
        <authorList>
            <person name="Benchimol M."/>
            <person name="Almeida L.G."/>
            <person name="Vasconcelos A.T."/>
            <person name="Perreira-Neves A."/>
            <person name="Rosa I.A."/>
            <person name="Tasca T."/>
            <person name="Bogo M.R."/>
            <person name="de Souza W."/>
        </authorList>
    </citation>
    <scope>NUCLEOTIDE SEQUENCE [LARGE SCALE GENOMIC DNA]</scope>
    <source>
        <strain evidence="4">K</strain>
    </source>
</reference>
<dbReference type="Proteomes" id="UP000179807">
    <property type="component" value="Unassembled WGS sequence"/>
</dbReference>
<dbReference type="GO" id="GO:0016491">
    <property type="term" value="F:oxidoreductase activity"/>
    <property type="evidence" value="ECO:0007669"/>
    <property type="project" value="UniProtKB-KW"/>
</dbReference>
<protein>
    <submittedName>
        <fullName evidence="4">NADPH dehydrogenase</fullName>
    </submittedName>
</protein>
<dbReference type="PANTHER" id="PTHR43656:SF2">
    <property type="entry name" value="BINDING OXIDOREDUCTASE, PUTATIVE (AFU_ORTHOLOGUE AFUA_2G08260)-RELATED"/>
    <property type="match status" value="1"/>
</dbReference>
<dbReference type="InterPro" id="IPR001155">
    <property type="entry name" value="OxRdtase_FMN_N"/>
</dbReference>
<dbReference type="GeneID" id="94829483"/>
<keyword evidence="5" id="KW-1185">Reference proteome</keyword>
<evidence type="ECO:0000313" key="5">
    <source>
        <dbReference type="Proteomes" id="UP000179807"/>
    </source>
</evidence>
<dbReference type="InterPro" id="IPR013785">
    <property type="entry name" value="Aldolase_TIM"/>
</dbReference>
<dbReference type="AlphaFoldDB" id="A0A1J4JFE8"/>
<evidence type="ECO:0000256" key="2">
    <source>
        <dbReference type="ARBA" id="ARBA00023002"/>
    </source>
</evidence>
<accession>A0A1J4JFE8</accession>
<proteinExistence type="predicted"/>
<dbReference type="Gene3D" id="3.20.20.70">
    <property type="entry name" value="Aldolase class I"/>
    <property type="match status" value="1"/>
</dbReference>
<keyword evidence="1" id="KW-0285">Flavoprotein</keyword>
<dbReference type="OrthoDB" id="1663137at2759"/>
<feature type="domain" description="NADH:flavin oxidoreductase/NADH oxidase N-terminal" evidence="3">
    <location>
        <begin position="4"/>
        <end position="350"/>
    </location>
</feature>
<comment type="caution">
    <text evidence="4">The sequence shown here is derived from an EMBL/GenBank/DDBJ whole genome shotgun (WGS) entry which is preliminary data.</text>
</comment>
<dbReference type="InterPro" id="IPR051799">
    <property type="entry name" value="NADH_flavin_oxidoreductase"/>
</dbReference>
<dbReference type="GO" id="GO:0010181">
    <property type="term" value="F:FMN binding"/>
    <property type="evidence" value="ECO:0007669"/>
    <property type="project" value="InterPro"/>
</dbReference>